<keyword evidence="7" id="KW-0812">Transmembrane</keyword>
<keyword evidence="7" id="KW-1133">Transmembrane helix</keyword>
<dbReference type="SUPFAM" id="SSF47384">
    <property type="entry name" value="Homodimeric domain of signal transducing histidine kinase"/>
    <property type="match status" value="1"/>
</dbReference>
<dbReference type="PANTHER" id="PTHR43711:SF1">
    <property type="entry name" value="HISTIDINE KINASE 1"/>
    <property type="match status" value="1"/>
</dbReference>
<proteinExistence type="predicted"/>
<dbReference type="Gene3D" id="3.30.565.10">
    <property type="entry name" value="Histidine kinase-like ATPase, C-terminal domain"/>
    <property type="match status" value="1"/>
</dbReference>
<dbReference type="CDD" id="cd00082">
    <property type="entry name" value="HisKA"/>
    <property type="match status" value="1"/>
</dbReference>
<dbReference type="Pfam" id="PF02518">
    <property type="entry name" value="HATPase_c"/>
    <property type="match status" value="1"/>
</dbReference>
<evidence type="ECO:0000256" key="6">
    <source>
        <dbReference type="ARBA" id="ARBA00023012"/>
    </source>
</evidence>
<gene>
    <name evidence="9" type="ORF">NGM29_15635</name>
</gene>
<keyword evidence="5 9" id="KW-0418">Kinase</keyword>
<feature type="transmembrane region" description="Helical" evidence="7">
    <location>
        <begin position="52"/>
        <end position="69"/>
    </location>
</feature>
<dbReference type="InterPro" id="IPR005467">
    <property type="entry name" value="His_kinase_dom"/>
</dbReference>
<evidence type="ECO:0000256" key="7">
    <source>
        <dbReference type="SAM" id="Phobius"/>
    </source>
</evidence>
<dbReference type="InterPro" id="IPR036097">
    <property type="entry name" value="HisK_dim/P_sf"/>
</dbReference>
<keyword evidence="4" id="KW-0808">Transferase</keyword>
<evidence type="ECO:0000256" key="2">
    <source>
        <dbReference type="ARBA" id="ARBA00012438"/>
    </source>
</evidence>
<feature type="domain" description="Histidine kinase" evidence="8">
    <location>
        <begin position="158"/>
        <end position="346"/>
    </location>
</feature>
<dbReference type="EC" id="2.7.13.3" evidence="2"/>
<keyword evidence="6" id="KW-0902">Two-component regulatory system</keyword>
<organism evidence="9 10">
    <name type="scientific">Natronosalvus rutilus</name>
    <dbReference type="NCBI Taxonomy" id="2953753"/>
    <lineage>
        <taxon>Archaea</taxon>
        <taxon>Methanobacteriati</taxon>
        <taxon>Methanobacteriota</taxon>
        <taxon>Stenosarchaea group</taxon>
        <taxon>Halobacteria</taxon>
        <taxon>Halobacteriales</taxon>
        <taxon>Natrialbaceae</taxon>
        <taxon>Natronosalvus</taxon>
    </lineage>
</organism>
<dbReference type="SMART" id="SM00388">
    <property type="entry name" value="HisKA"/>
    <property type="match status" value="1"/>
</dbReference>
<protein>
    <recommendedName>
        <fullName evidence="2">histidine kinase</fullName>
        <ecNumber evidence="2">2.7.13.3</ecNumber>
    </recommendedName>
</protein>
<accession>A0A9E7SVN5</accession>
<name>A0A9E7SVN5_9EURY</name>
<feature type="transmembrane region" description="Helical" evidence="7">
    <location>
        <begin position="81"/>
        <end position="102"/>
    </location>
</feature>
<dbReference type="PANTHER" id="PTHR43711">
    <property type="entry name" value="TWO-COMPONENT HISTIDINE KINASE"/>
    <property type="match status" value="1"/>
</dbReference>
<dbReference type="AlphaFoldDB" id="A0A9E7SVN5"/>
<evidence type="ECO:0000313" key="10">
    <source>
        <dbReference type="Proteomes" id="UP001056855"/>
    </source>
</evidence>
<dbReference type="GeneID" id="73291507"/>
<dbReference type="SMART" id="SM00387">
    <property type="entry name" value="HATPase_c"/>
    <property type="match status" value="1"/>
</dbReference>
<evidence type="ECO:0000256" key="1">
    <source>
        <dbReference type="ARBA" id="ARBA00000085"/>
    </source>
</evidence>
<reference evidence="9" key="1">
    <citation type="submission" date="2022-06" db="EMBL/GenBank/DDBJ databases">
        <title>Diverse halophilic archaea isolated from saline environments.</title>
        <authorList>
            <person name="Cui H.-L."/>
        </authorList>
    </citation>
    <scope>NUCLEOTIDE SEQUENCE</scope>
    <source>
        <strain evidence="9">WLHS1</strain>
    </source>
</reference>
<keyword evidence="10" id="KW-1185">Reference proteome</keyword>
<feature type="transmembrane region" description="Helical" evidence="7">
    <location>
        <begin position="20"/>
        <end position="40"/>
    </location>
</feature>
<dbReference type="KEGG" id="sawl:NGM29_15635"/>
<comment type="catalytic activity">
    <reaction evidence="1">
        <text>ATP + protein L-histidine = ADP + protein N-phospho-L-histidine.</text>
        <dbReference type="EC" id="2.7.13.3"/>
    </reaction>
</comment>
<evidence type="ECO:0000256" key="5">
    <source>
        <dbReference type="ARBA" id="ARBA00022777"/>
    </source>
</evidence>
<dbReference type="Proteomes" id="UP001056855">
    <property type="component" value="Chromosome"/>
</dbReference>
<feature type="transmembrane region" description="Helical" evidence="7">
    <location>
        <begin position="114"/>
        <end position="134"/>
    </location>
</feature>
<dbReference type="Gene3D" id="1.10.287.130">
    <property type="match status" value="1"/>
</dbReference>
<evidence type="ECO:0000256" key="3">
    <source>
        <dbReference type="ARBA" id="ARBA00022553"/>
    </source>
</evidence>
<dbReference type="Pfam" id="PF00512">
    <property type="entry name" value="HisKA"/>
    <property type="match status" value="1"/>
</dbReference>
<dbReference type="InterPro" id="IPR003594">
    <property type="entry name" value="HATPase_dom"/>
</dbReference>
<sequence length="351" mass="37332">MQRVVADDDWVADLGERLPVSPLSALGLLLAATIGFRIAVENASSRALLESAFPLLAATAVVLANRRLVASGVGVRDRLTVFAYGLGGFLAAALVTALHLHVLRLDGAGVTTPLYLTLMSGTVGVAAGTVAGLYEIRQRSAVREARRQHARLEEFASVVSHDLRNPLSVAQGRLQETCRTGDPSHLEAVDHSLEQMDELIDDSLSVARNGTQVTDREPVQLVDLASEAWAVVETADSSYELSGNRTIRANPARSKRLLENLFRNAIEHAGPETVVRIGALKNGFYVEDDGPGVPEDRRESVLEQGVSSTADGSGLGLAIVRAIADAHGWDVAVAESDTGGARFEFTGVQGR</sequence>
<keyword evidence="7" id="KW-0472">Membrane</keyword>
<dbReference type="InterPro" id="IPR050736">
    <property type="entry name" value="Sensor_HK_Regulatory"/>
</dbReference>
<dbReference type="EMBL" id="CP100355">
    <property type="protein sequence ID" value="UTF53186.1"/>
    <property type="molecule type" value="Genomic_DNA"/>
</dbReference>
<dbReference type="SUPFAM" id="SSF55874">
    <property type="entry name" value="ATPase domain of HSP90 chaperone/DNA topoisomerase II/histidine kinase"/>
    <property type="match status" value="1"/>
</dbReference>
<evidence type="ECO:0000313" key="9">
    <source>
        <dbReference type="EMBL" id="UTF53186.1"/>
    </source>
</evidence>
<dbReference type="Pfam" id="PF16926">
    <property type="entry name" value="HisKA_4TM"/>
    <property type="match status" value="1"/>
</dbReference>
<keyword evidence="3" id="KW-0597">Phosphoprotein</keyword>
<dbReference type="InterPro" id="IPR003661">
    <property type="entry name" value="HisK_dim/P_dom"/>
</dbReference>
<dbReference type="RefSeq" id="WP_254157420.1">
    <property type="nucleotide sequence ID" value="NZ_CP100355.1"/>
</dbReference>
<dbReference type="InterPro" id="IPR031623">
    <property type="entry name" value="HisKA_4TM"/>
</dbReference>
<dbReference type="PRINTS" id="PR00344">
    <property type="entry name" value="BCTRLSENSOR"/>
</dbReference>
<dbReference type="InterPro" id="IPR004358">
    <property type="entry name" value="Sig_transdc_His_kin-like_C"/>
</dbReference>
<evidence type="ECO:0000256" key="4">
    <source>
        <dbReference type="ARBA" id="ARBA00022679"/>
    </source>
</evidence>
<dbReference type="PROSITE" id="PS50109">
    <property type="entry name" value="HIS_KIN"/>
    <property type="match status" value="1"/>
</dbReference>
<dbReference type="InterPro" id="IPR036890">
    <property type="entry name" value="HATPase_C_sf"/>
</dbReference>
<evidence type="ECO:0000259" key="8">
    <source>
        <dbReference type="PROSITE" id="PS50109"/>
    </source>
</evidence>
<dbReference type="GO" id="GO:0000155">
    <property type="term" value="F:phosphorelay sensor kinase activity"/>
    <property type="evidence" value="ECO:0007669"/>
    <property type="project" value="InterPro"/>
</dbReference>